<sequence length="1063" mass="120570">MSDSRAQLQRASDKLLAEEYRLEAWRHRVAESRDVPAGVVAIDKRLQEILEDVAKQIQRAESSTLLGLALRTLTGWLGDALGGRVFVEDELRTCGQLNDALEAYALKSMSDQVDASTSMLSGATSTLEERTRGMDAKVTELHRNVERLYKQLSSRPGITTIDRGTMAGEDEVDSKPKHPHISLKASYSVSVQGLDILSRGIECKDFQELSSRLQVWGVGLFDGPLSLDQIFEYEHAQQMGSDAYLQLLVVGYNLMSTTFMRILLNLGETTSLKNKSGANYCQEYMLAHLDFGESVALTFLDDAEALLNSLQRPNVLEYASIGIVPSAEDEESLEGRIFRCATNVHENIESLYGLLPAIGTMRNLCCSHEEQMQKDPRKLYSEWSQGLGNVFEKDVDQSLLAKETLQLAQALDPSLPVPPPSAPKVPEPETILKHPPIENRKKELKISIKDAPFLDIDPGVFNGELVKLKIYAKPDPRISRSPSASRIERSYESYFDVMQIEPTLPRYTDLSAKKEIFQYSPYPNNPDGWFPIVSLGKTAAWIVDLVNGNIRDAANQGSSIKAYETYNKLHRKSGTDIEQGANLGLLPDWYSDRRFADQSFTGTNPTTIEKVAKNLLDEFIEIAKRGGYDYWVQTLPKTDPSSLFIQDCRYFREAVGAQPNEELHHKEPVSDNSWACAAVTLFQLHPDGQLHPVAIVCDYKSTMANSVTIFNQRRLPTDPSNQEESDWAWRYAKTCAQVSDWIRHEVGVHLTRAHMIEEALIVATHRAIPMDHIVFKLLEPHWYKTLSLNAAARSTLLPQVIKNLVGLKPDYLYQFVRYEFENFDYVRSYVPNDLERRGFLNTAQGLSDKKYKNYAYAKNMVMSMLLMYYDKDTGDKMVQEDQYVRDWCKEVQTNGWIKSFPTIQTLDELCDALTMSIHIAAPFHTAVNYLQNFYQAFVLAKPPCLCSPMPESHEELKKYTEKSLVDALSIGRQGQWLLSVQVPWLLSFKVPSDRSLITFAQSQWHTHRGDDKEDQEIRAISERFYLELKKLEVEFLITSKSMDERSIPYMVMNPANTAVSILI</sequence>
<evidence type="ECO:0000256" key="3">
    <source>
        <dbReference type="ARBA" id="ARBA00013178"/>
    </source>
</evidence>
<dbReference type="Pfam" id="PF00305">
    <property type="entry name" value="Lipoxygenase"/>
    <property type="match status" value="1"/>
</dbReference>
<comment type="cofactor">
    <cofactor evidence="2">
        <name>Mn(2+)</name>
        <dbReference type="ChEBI" id="CHEBI:29035"/>
    </cofactor>
</comment>
<keyword evidence="8" id="KW-0464">Manganese</keyword>
<dbReference type="InterPro" id="IPR000907">
    <property type="entry name" value="LipOase"/>
</dbReference>
<feature type="domain" description="Lipoxygenase" evidence="10">
    <location>
        <begin position="603"/>
        <end position="1063"/>
    </location>
</feature>
<dbReference type="Gene3D" id="3.10.450.60">
    <property type="match status" value="1"/>
</dbReference>
<evidence type="ECO:0000256" key="1">
    <source>
        <dbReference type="ARBA" id="ARBA00000366"/>
    </source>
</evidence>
<dbReference type="InterPro" id="IPR036226">
    <property type="entry name" value="LipOase_C_sf"/>
</dbReference>
<keyword evidence="6" id="KW-0223">Dioxygenase</keyword>
<comment type="caution">
    <text evidence="11">The sequence shown here is derived from an EMBL/GenBank/DDBJ whole genome shotgun (WGS) entry which is preliminary data.</text>
</comment>
<evidence type="ECO:0000259" key="10">
    <source>
        <dbReference type="PROSITE" id="PS51393"/>
    </source>
</evidence>
<dbReference type="AlphaFoldDB" id="A0A9P9AHA4"/>
<protein>
    <recommendedName>
        <fullName evidence="4">Manganese lipoxygenase</fullName>
        <ecNumber evidence="3">1.13.11.45</ecNumber>
    </recommendedName>
</protein>
<keyword evidence="5" id="KW-0479">Metal-binding</keyword>
<dbReference type="OrthoDB" id="407298at2759"/>
<evidence type="ECO:0000256" key="8">
    <source>
        <dbReference type="ARBA" id="ARBA00023211"/>
    </source>
</evidence>
<evidence type="ECO:0000256" key="4">
    <source>
        <dbReference type="ARBA" id="ARBA00021175"/>
    </source>
</evidence>
<evidence type="ECO:0000256" key="7">
    <source>
        <dbReference type="ARBA" id="ARBA00023002"/>
    </source>
</evidence>
<evidence type="ECO:0000256" key="2">
    <source>
        <dbReference type="ARBA" id="ARBA00001936"/>
    </source>
</evidence>
<dbReference type="Proteomes" id="UP000777438">
    <property type="component" value="Unassembled WGS sequence"/>
</dbReference>
<evidence type="ECO:0000313" key="12">
    <source>
        <dbReference type="Proteomes" id="UP000777438"/>
    </source>
</evidence>
<name>A0A9P9AHA4_9HYPO</name>
<dbReference type="EMBL" id="JAGPYM010000062">
    <property type="protein sequence ID" value="KAH6870941.1"/>
    <property type="molecule type" value="Genomic_DNA"/>
</dbReference>
<evidence type="ECO:0000313" key="11">
    <source>
        <dbReference type="EMBL" id="KAH6870941.1"/>
    </source>
</evidence>
<feature type="region of interest" description="Disordered" evidence="9">
    <location>
        <begin position="412"/>
        <end position="432"/>
    </location>
</feature>
<dbReference type="Gene3D" id="1.20.245.10">
    <property type="entry name" value="Lipoxygenase-1, Domain 5"/>
    <property type="match status" value="1"/>
</dbReference>
<proteinExistence type="predicted"/>
<evidence type="ECO:0000256" key="9">
    <source>
        <dbReference type="SAM" id="MobiDB-lite"/>
    </source>
</evidence>
<dbReference type="PROSITE" id="PS51393">
    <property type="entry name" value="LIPOXYGENASE_3"/>
    <property type="match status" value="1"/>
</dbReference>
<dbReference type="SUPFAM" id="SSF48484">
    <property type="entry name" value="Lipoxigenase"/>
    <property type="match status" value="1"/>
</dbReference>
<organism evidence="11 12">
    <name type="scientific">Thelonectria olida</name>
    <dbReference type="NCBI Taxonomy" id="1576542"/>
    <lineage>
        <taxon>Eukaryota</taxon>
        <taxon>Fungi</taxon>
        <taxon>Dikarya</taxon>
        <taxon>Ascomycota</taxon>
        <taxon>Pezizomycotina</taxon>
        <taxon>Sordariomycetes</taxon>
        <taxon>Hypocreomycetidae</taxon>
        <taxon>Hypocreales</taxon>
        <taxon>Nectriaceae</taxon>
        <taxon>Thelonectria</taxon>
    </lineage>
</organism>
<keyword evidence="12" id="KW-1185">Reference proteome</keyword>
<accession>A0A9P9AHA4</accession>
<dbReference type="InterPro" id="IPR013819">
    <property type="entry name" value="LipOase_C"/>
</dbReference>
<dbReference type="GO" id="GO:0050584">
    <property type="term" value="F:linoleate 11-lipoxygenase activity"/>
    <property type="evidence" value="ECO:0007669"/>
    <property type="project" value="UniProtKB-EC"/>
</dbReference>
<dbReference type="GO" id="GO:0046872">
    <property type="term" value="F:metal ion binding"/>
    <property type="evidence" value="ECO:0007669"/>
    <property type="project" value="UniProtKB-KW"/>
</dbReference>
<comment type="catalytic activity">
    <reaction evidence="1">
        <text>(9Z,12Z)-octadecadienoate + O2 = (11S)-hydroperoxy-(9Z,12Z)-octadecadienoate</text>
        <dbReference type="Rhea" id="RHEA:18993"/>
        <dbReference type="ChEBI" id="CHEBI:15379"/>
        <dbReference type="ChEBI" id="CHEBI:30245"/>
        <dbReference type="ChEBI" id="CHEBI:57467"/>
        <dbReference type="EC" id="1.13.11.45"/>
    </reaction>
</comment>
<dbReference type="GO" id="GO:0034440">
    <property type="term" value="P:lipid oxidation"/>
    <property type="evidence" value="ECO:0007669"/>
    <property type="project" value="InterPro"/>
</dbReference>
<keyword evidence="7" id="KW-0560">Oxidoreductase</keyword>
<dbReference type="PANTHER" id="PTHR11771">
    <property type="entry name" value="LIPOXYGENASE"/>
    <property type="match status" value="1"/>
</dbReference>
<evidence type="ECO:0000256" key="6">
    <source>
        <dbReference type="ARBA" id="ARBA00022964"/>
    </source>
</evidence>
<evidence type="ECO:0000256" key="5">
    <source>
        <dbReference type="ARBA" id="ARBA00022723"/>
    </source>
</evidence>
<gene>
    <name evidence="11" type="ORF">B0T10DRAFT_466943</name>
</gene>
<dbReference type="GO" id="GO:0043651">
    <property type="term" value="P:linoleic acid metabolic process"/>
    <property type="evidence" value="ECO:0007669"/>
    <property type="project" value="UniProtKB-ARBA"/>
</dbReference>
<feature type="compositionally biased region" description="Pro residues" evidence="9">
    <location>
        <begin position="415"/>
        <end position="425"/>
    </location>
</feature>
<reference evidence="11 12" key="1">
    <citation type="journal article" date="2021" name="Nat. Commun.">
        <title>Genetic determinants of endophytism in the Arabidopsis root mycobiome.</title>
        <authorList>
            <person name="Mesny F."/>
            <person name="Miyauchi S."/>
            <person name="Thiergart T."/>
            <person name="Pickel B."/>
            <person name="Atanasova L."/>
            <person name="Karlsson M."/>
            <person name="Huettel B."/>
            <person name="Barry K.W."/>
            <person name="Haridas S."/>
            <person name="Chen C."/>
            <person name="Bauer D."/>
            <person name="Andreopoulos W."/>
            <person name="Pangilinan J."/>
            <person name="LaButti K."/>
            <person name="Riley R."/>
            <person name="Lipzen A."/>
            <person name="Clum A."/>
            <person name="Drula E."/>
            <person name="Henrissat B."/>
            <person name="Kohler A."/>
            <person name="Grigoriev I.V."/>
            <person name="Martin F.M."/>
            <person name="Hacquard S."/>
        </authorList>
    </citation>
    <scope>NUCLEOTIDE SEQUENCE [LARGE SCALE GENOMIC DNA]</scope>
    <source>
        <strain evidence="11 12">MPI-CAGE-CH-0241</strain>
    </source>
</reference>
<dbReference type="EC" id="1.13.11.45" evidence="3"/>